<proteinExistence type="predicted"/>
<dbReference type="Proteomes" id="UP000015106">
    <property type="component" value="Chromosome 2"/>
</dbReference>
<evidence type="ECO:0000313" key="2">
    <source>
        <dbReference type="Proteomes" id="UP000015106"/>
    </source>
</evidence>
<reference evidence="1" key="3">
    <citation type="submission" date="2022-06" db="UniProtKB">
        <authorList>
            <consortium name="EnsemblPlants"/>
        </authorList>
    </citation>
    <scope>IDENTIFICATION</scope>
</reference>
<dbReference type="Gramene" id="TuG1812G0200001100.01.T01">
    <property type="protein sequence ID" value="TuG1812G0200001100.01.T01.cds291102"/>
    <property type="gene ID" value="TuG1812G0200001100.01"/>
</dbReference>
<evidence type="ECO:0000313" key="1">
    <source>
        <dbReference type="EnsemblPlants" id="TuG1812G0200001100.01.T01.cds291102"/>
    </source>
</evidence>
<keyword evidence="2" id="KW-1185">Reference proteome</keyword>
<dbReference type="EnsemblPlants" id="TuG1812G0200001100.01.T01">
    <property type="protein sequence ID" value="TuG1812G0200001100.01.T01.cds291102"/>
    <property type="gene ID" value="TuG1812G0200001100.01"/>
</dbReference>
<dbReference type="AlphaFoldDB" id="A0A8R7TDE3"/>
<accession>A0A8R7TDE3</accession>
<protein>
    <submittedName>
        <fullName evidence="1">Uncharacterized protein</fullName>
    </submittedName>
</protein>
<organism evidence="1 2">
    <name type="scientific">Triticum urartu</name>
    <name type="common">Red wild einkorn</name>
    <name type="synonym">Crithodium urartu</name>
    <dbReference type="NCBI Taxonomy" id="4572"/>
    <lineage>
        <taxon>Eukaryota</taxon>
        <taxon>Viridiplantae</taxon>
        <taxon>Streptophyta</taxon>
        <taxon>Embryophyta</taxon>
        <taxon>Tracheophyta</taxon>
        <taxon>Spermatophyta</taxon>
        <taxon>Magnoliopsida</taxon>
        <taxon>Liliopsida</taxon>
        <taxon>Poales</taxon>
        <taxon>Poaceae</taxon>
        <taxon>BOP clade</taxon>
        <taxon>Pooideae</taxon>
        <taxon>Triticodae</taxon>
        <taxon>Triticeae</taxon>
        <taxon>Triticinae</taxon>
        <taxon>Triticum</taxon>
    </lineage>
</organism>
<reference evidence="2" key="1">
    <citation type="journal article" date="2013" name="Nature">
        <title>Draft genome of the wheat A-genome progenitor Triticum urartu.</title>
        <authorList>
            <person name="Ling H.Q."/>
            <person name="Zhao S."/>
            <person name="Liu D."/>
            <person name="Wang J."/>
            <person name="Sun H."/>
            <person name="Zhang C."/>
            <person name="Fan H."/>
            <person name="Li D."/>
            <person name="Dong L."/>
            <person name="Tao Y."/>
            <person name="Gao C."/>
            <person name="Wu H."/>
            <person name="Li Y."/>
            <person name="Cui Y."/>
            <person name="Guo X."/>
            <person name="Zheng S."/>
            <person name="Wang B."/>
            <person name="Yu K."/>
            <person name="Liang Q."/>
            <person name="Yang W."/>
            <person name="Lou X."/>
            <person name="Chen J."/>
            <person name="Feng M."/>
            <person name="Jian J."/>
            <person name="Zhang X."/>
            <person name="Luo G."/>
            <person name="Jiang Y."/>
            <person name="Liu J."/>
            <person name="Wang Z."/>
            <person name="Sha Y."/>
            <person name="Zhang B."/>
            <person name="Wu H."/>
            <person name="Tang D."/>
            <person name="Shen Q."/>
            <person name="Xue P."/>
            <person name="Zou S."/>
            <person name="Wang X."/>
            <person name="Liu X."/>
            <person name="Wang F."/>
            <person name="Yang Y."/>
            <person name="An X."/>
            <person name="Dong Z."/>
            <person name="Zhang K."/>
            <person name="Zhang X."/>
            <person name="Luo M.C."/>
            <person name="Dvorak J."/>
            <person name="Tong Y."/>
            <person name="Wang J."/>
            <person name="Yang H."/>
            <person name="Li Z."/>
            <person name="Wang D."/>
            <person name="Zhang A."/>
            <person name="Wang J."/>
        </authorList>
    </citation>
    <scope>NUCLEOTIDE SEQUENCE</scope>
    <source>
        <strain evidence="2">cv. G1812</strain>
    </source>
</reference>
<reference evidence="1" key="2">
    <citation type="submission" date="2018-03" db="EMBL/GenBank/DDBJ databases">
        <title>The Triticum urartu genome reveals the dynamic nature of wheat genome evolution.</title>
        <authorList>
            <person name="Ling H."/>
            <person name="Ma B."/>
            <person name="Shi X."/>
            <person name="Liu H."/>
            <person name="Dong L."/>
            <person name="Sun H."/>
            <person name="Cao Y."/>
            <person name="Gao Q."/>
            <person name="Zheng S."/>
            <person name="Li Y."/>
            <person name="Yu Y."/>
            <person name="Du H."/>
            <person name="Qi M."/>
            <person name="Li Y."/>
            <person name="Yu H."/>
            <person name="Cui Y."/>
            <person name="Wang N."/>
            <person name="Chen C."/>
            <person name="Wu H."/>
            <person name="Zhao Y."/>
            <person name="Zhang J."/>
            <person name="Li Y."/>
            <person name="Zhou W."/>
            <person name="Zhang B."/>
            <person name="Hu W."/>
            <person name="Eijk M."/>
            <person name="Tang J."/>
            <person name="Witsenboer H."/>
            <person name="Zhao S."/>
            <person name="Li Z."/>
            <person name="Zhang A."/>
            <person name="Wang D."/>
            <person name="Liang C."/>
        </authorList>
    </citation>
    <scope>NUCLEOTIDE SEQUENCE [LARGE SCALE GENOMIC DNA]</scope>
    <source>
        <strain evidence="1">cv. G1812</strain>
    </source>
</reference>
<sequence>RLSEWSRGLFSKAKIHPHAALPVILRLDQAQEVRTLSDEESDLRTNLKRRVVSLAVIERARKKKCSKMANLKEGDANTKFFHRRVNARRRKNHIHRLKHNQGWVTEHEMKEEIIHGH</sequence>
<name>A0A8R7TDE3_TRIUA</name>